<dbReference type="Proteomes" id="UP000606974">
    <property type="component" value="Unassembled WGS sequence"/>
</dbReference>
<organism evidence="2 3">
    <name type="scientific">Endocarpon pusillum</name>
    <dbReference type="NCBI Taxonomy" id="364733"/>
    <lineage>
        <taxon>Eukaryota</taxon>
        <taxon>Fungi</taxon>
        <taxon>Dikarya</taxon>
        <taxon>Ascomycota</taxon>
        <taxon>Pezizomycotina</taxon>
        <taxon>Eurotiomycetes</taxon>
        <taxon>Chaetothyriomycetidae</taxon>
        <taxon>Verrucariales</taxon>
        <taxon>Verrucariaceae</taxon>
        <taxon>Endocarpon</taxon>
    </lineage>
</organism>
<evidence type="ECO:0000313" key="3">
    <source>
        <dbReference type="Proteomes" id="UP000606974"/>
    </source>
</evidence>
<comment type="caution">
    <text evidence="2">The sequence shown here is derived from an EMBL/GenBank/DDBJ whole genome shotgun (WGS) entry which is preliminary data.</text>
</comment>
<evidence type="ECO:0000313" key="2">
    <source>
        <dbReference type="EMBL" id="KAF7512832.1"/>
    </source>
</evidence>
<reference evidence="2" key="1">
    <citation type="submission" date="2020-02" db="EMBL/GenBank/DDBJ databases">
        <authorList>
            <person name="Palmer J.M."/>
        </authorList>
    </citation>
    <scope>NUCLEOTIDE SEQUENCE</scope>
    <source>
        <strain evidence="2">EPUS1.4</strain>
        <tissue evidence="2">Thallus</tissue>
    </source>
</reference>
<dbReference type="EMBL" id="JAACFV010000009">
    <property type="protein sequence ID" value="KAF7512832.1"/>
    <property type="molecule type" value="Genomic_DNA"/>
</dbReference>
<gene>
    <name evidence="2" type="ORF">GJ744_011935</name>
</gene>
<name>A0A8H7E877_9EURO</name>
<dbReference type="AlphaFoldDB" id="A0A8H7E877"/>
<keyword evidence="3" id="KW-1185">Reference proteome</keyword>
<feature type="region of interest" description="Disordered" evidence="1">
    <location>
        <begin position="15"/>
        <end position="38"/>
    </location>
</feature>
<accession>A0A8H7E877</accession>
<proteinExistence type="predicted"/>
<sequence>MISISTSRSLLRKAMSNGKDAAANLKPNRLSPIRSVSNQRPHANVQALWRSVRELYVVRFVTAGEMDDFGGIG</sequence>
<evidence type="ECO:0000256" key="1">
    <source>
        <dbReference type="SAM" id="MobiDB-lite"/>
    </source>
</evidence>
<protein>
    <submittedName>
        <fullName evidence="2">Uncharacterized protein</fullName>
    </submittedName>
</protein>